<comment type="caution">
    <text evidence="2">The sequence shown here is derived from an EMBL/GenBank/DDBJ whole genome shotgun (WGS) entry which is preliminary data.</text>
</comment>
<feature type="chain" id="PRO_5041278504" description="AA1-like domain-containing protein" evidence="1">
    <location>
        <begin position="20"/>
        <end position="172"/>
    </location>
</feature>
<feature type="signal peptide" evidence="1">
    <location>
        <begin position="1"/>
        <end position="19"/>
    </location>
</feature>
<accession>A0AA40C151</accession>
<name>A0AA40C151_9PEZI</name>
<evidence type="ECO:0008006" key="4">
    <source>
        <dbReference type="Google" id="ProtNLM"/>
    </source>
</evidence>
<keyword evidence="1" id="KW-0732">Signal</keyword>
<reference evidence="2" key="1">
    <citation type="submission" date="2023-06" db="EMBL/GenBank/DDBJ databases">
        <title>Genome-scale phylogeny and comparative genomics of the fungal order Sordariales.</title>
        <authorList>
            <consortium name="Lawrence Berkeley National Laboratory"/>
            <person name="Hensen N."/>
            <person name="Bonometti L."/>
            <person name="Westerberg I."/>
            <person name="Brannstrom I.O."/>
            <person name="Guillou S."/>
            <person name="Cros-Aarteil S."/>
            <person name="Calhoun S."/>
            <person name="Haridas S."/>
            <person name="Kuo A."/>
            <person name="Mondo S."/>
            <person name="Pangilinan J."/>
            <person name="Riley R."/>
            <person name="Labutti K."/>
            <person name="Andreopoulos B."/>
            <person name="Lipzen A."/>
            <person name="Chen C."/>
            <person name="Yanf M."/>
            <person name="Daum C."/>
            <person name="Ng V."/>
            <person name="Clum A."/>
            <person name="Steindorff A."/>
            <person name="Ohm R."/>
            <person name="Martin F."/>
            <person name="Silar P."/>
            <person name="Natvig D."/>
            <person name="Lalanne C."/>
            <person name="Gautier V."/>
            <person name="Ament-Velasquez S.L."/>
            <person name="Kruys A."/>
            <person name="Hutchinson M.I."/>
            <person name="Powell A.J."/>
            <person name="Barry K."/>
            <person name="Miller A.N."/>
            <person name="Grigoriev I.V."/>
            <person name="Debuchy R."/>
            <person name="Gladieux P."/>
            <person name="Thoren M.H."/>
            <person name="Johannesson H."/>
        </authorList>
    </citation>
    <scope>NUCLEOTIDE SEQUENCE</scope>
    <source>
        <strain evidence="2">CBS 606.72</strain>
    </source>
</reference>
<evidence type="ECO:0000256" key="1">
    <source>
        <dbReference type="SAM" id="SignalP"/>
    </source>
</evidence>
<protein>
    <recommendedName>
        <fullName evidence="4">AA1-like domain-containing protein</fullName>
    </recommendedName>
</protein>
<dbReference type="Proteomes" id="UP001175000">
    <property type="component" value="Unassembled WGS sequence"/>
</dbReference>
<evidence type="ECO:0000313" key="2">
    <source>
        <dbReference type="EMBL" id="KAK0620723.1"/>
    </source>
</evidence>
<organism evidence="2 3">
    <name type="scientific">Immersiella caudata</name>
    <dbReference type="NCBI Taxonomy" id="314043"/>
    <lineage>
        <taxon>Eukaryota</taxon>
        <taxon>Fungi</taxon>
        <taxon>Dikarya</taxon>
        <taxon>Ascomycota</taxon>
        <taxon>Pezizomycotina</taxon>
        <taxon>Sordariomycetes</taxon>
        <taxon>Sordariomycetidae</taxon>
        <taxon>Sordariales</taxon>
        <taxon>Lasiosphaeriaceae</taxon>
        <taxon>Immersiella</taxon>
    </lineage>
</organism>
<keyword evidence="3" id="KW-1185">Reference proteome</keyword>
<dbReference type="AlphaFoldDB" id="A0AA40C151"/>
<proteinExistence type="predicted"/>
<gene>
    <name evidence="2" type="ORF">B0T14DRAFT_567457</name>
</gene>
<dbReference type="EMBL" id="JAULSU010000004">
    <property type="protein sequence ID" value="KAK0620723.1"/>
    <property type="molecule type" value="Genomic_DNA"/>
</dbReference>
<sequence>MTLSSFLALITLSFPLATASPLLHLTPRQTPAPSPCTTYPTWSISDFASSAADAVGGSSGKASFKLTNNLSSATDEVSCSLQVNYRCIITGTPSDKDLIIHVGLRAGTLTLGLDRVVGGCPGRSGPLHVIGNGELALVCEGEGHGGVVTCALDAADKQNVIEGVPIELAPEG</sequence>
<evidence type="ECO:0000313" key="3">
    <source>
        <dbReference type="Proteomes" id="UP001175000"/>
    </source>
</evidence>